<dbReference type="Proteomes" id="UP000326881">
    <property type="component" value="Plasmid unnamed"/>
</dbReference>
<dbReference type="EMBL" id="CP043499">
    <property type="protein sequence ID" value="QFY63770.1"/>
    <property type="molecule type" value="Genomic_DNA"/>
</dbReference>
<sequence length="97" mass="10192">MKNIVLSAVIATVAASAGLGQVDAAFARSHHHHNDGAAVAGGLAAGVIGGLVGGAIANNSEPRYYYSAPRPRCWYEDRQVRDAYDGGWHVESVRVCD</sequence>
<evidence type="ECO:0000313" key="2">
    <source>
        <dbReference type="EMBL" id="QFY63770.1"/>
    </source>
</evidence>
<reference evidence="2 3" key="1">
    <citation type="submission" date="2019-08" db="EMBL/GenBank/DDBJ databases">
        <title>Prosopis cineraria nodule microbiome.</title>
        <authorList>
            <person name="Ali R."/>
            <person name="Chaluvadi S.R."/>
            <person name="Wang X."/>
        </authorList>
    </citation>
    <scope>NUCLEOTIDE SEQUENCE [LARGE SCALE GENOMIC DNA]</scope>
    <source>
        <strain evidence="2 3">BG7</strain>
        <plasmid evidence="2 3">unnamed</plasmid>
    </source>
</reference>
<geneLocation type="plasmid" evidence="2 3">
    <name>unnamed</name>
</geneLocation>
<accession>A0A5Q0CH70</accession>
<protein>
    <submittedName>
        <fullName evidence="2">Uncharacterized protein</fullName>
    </submittedName>
</protein>
<dbReference type="RefSeq" id="WP_153273717.1">
    <property type="nucleotide sequence ID" value="NZ_CP043499.1"/>
</dbReference>
<proteinExistence type="predicted"/>
<gene>
    <name evidence="2" type="ORF">FZ934_26475</name>
</gene>
<name>A0A5Q0CH70_9HYPH</name>
<evidence type="ECO:0000313" key="3">
    <source>
        <dbReference type="Proteomes" id="UP000326881"/>
    </source>
</evidence>
<dbReference type="AlphaFoldDB" id="A0A5Q0CH70"/>
<organism evidence="2 3">
    <name type="scientific">Rhizobium grahamii</name>
    <dbReference type="NCBI Taxonomy" id="1120045"/>
    <lineage>
        <taxon>Bacteria</taxon>
        <taxon>Pseudomonadati</taxon>
        <taxon>Pseudomonadota</taxon>
        <taxon>Alphaproteobacteria</taxon>
        <taxon>Hyphomicrobiales</taxon>
        <taxon>Rhizobiaceae</taxon>
        <taxon>Rhizobium/Agrobacterium group</taxon>
        <taxon>Rhizobium</taxon>
    </lineage>
</organism>
<keyword evidence="3" id="KW-1185">Reference proteome</keyword>
<dbReference type="OrthoDB" id="8399792at2"/>
<feature type="transmembrane region" description="Helical" evidence="1">
    <location>
        <begin position="36"/>
        <end position="57"/>
    </location>
</feature>
<dbReference type="KEGG" id="rgr:FZ934_26475"/>
<keyword evidence="1" id="KW-0472">Membrane</keyword>
<keyword evidence="2" id="KW-0614">Plasmid</keyword>
<keyword evidence="1" id="KW-0812">Transmembrane</keyword>
<keyword evidence="1" id="KW-1133">Transmembrane helix</keyword>
<evidence type="ECO:0000256" key="1">
    <source>
        <dbReference type="SAM" id="Phobius"/>
    </source>
</evidence>